<dbReference type="HAMAP" id="MF_00455">
    <property type="entry name" value="Xylose_isom_A"/>
    <property type="match status" value="1"/>
</dbReference>
<dbReference type="NCBIfam" id="TIGR02630">
    <property type="entry name" value="xylose_isom_A"/>
    <property type="match status" value="1"/>
</dbReference>
<dbReference type="Gene3D" id="3.20.20.150">
    <property type="entry name" value="Divalent-metal-dependent TIM barrel enzymes"/>
    <property type="match status" value="1"/>
</dbReference>
<keyword evidence="5 9" id="KW-0479">Metal-binding</keyword>
<evidence type="ECO:0000256" key="8">
    <source>
        <dbReference type="ARBA" id="ARBA00033659"/>
    </source>
</evidence>
<keyword evidence="6 9" id="KW-0413">Isomerase</keyword>
<dbReference type="EMBL" id="JABCJR010000051">
    <property type="protein sequence ID" value="NMR71803.1"/>
    <property type="molecule type" value="Genomic_DNA"/>
</dbReference>
<gene>
    <name evidence="9 12" type="primary">xylA</name>
    <name evidence="12" type="ORF">HJ568_17915</name>
</gene>
<dbReference type="PANTHER" id="PTHR48408:SF1">
    <property type="entry name" value="XYLOSE ISOMERASE"/>
    <property type="match status" value="1"/>
</dbReference>
<protein>
    <recommendedName>
        <fullName evidence="3 9">Xylose isomerase</fullName>
        <ecNumber evidence="3 9">5.3.1.5</ecNumber>
    </recommendedName>
</protein>
<comment type="caution">
    <text evidence="12">The sequence shown here is derived from an EMBL/GenBank/DDBJ whole genome shotgun (WGS) entry which is preliminary data.</text>
</comment>
<comment type="similarity">
    <text evidence="1 9 10">Belongs to the xylose isomerase family.</text>
</comment>
<evidence type="ECO:0000256" key="5">
    <source>
        <dbReference type="ARBA" id="ARBA00022723"/>
    </source>
</evidence>
<reference evidence="12 13" key="1">
    <citation type="submission" date="2020-04" db="EMBL/GenBank/DDBJ databases">
        <title>WGS-Seq of Vibrio isolated by the O'Toole Lab.</title>
        <authorList>
            <person name="Mckone K.P."/>
            <person name="Whitaker R."/>
            <person name="Sevigney J.L."/>
            <person name="Herring J.B."/>
            <person name="O'Toole G."/>
        </authorList>
    </citation>
    <scope>NUCLEOTIDE SEQUENCE [LARGE SCALE GENOMIC DNA]</scope>
    <source>
        <strain evidence="12 13">BS_02</strain>
    </source>
</reference>
<evidence type="ECO:0000256" key="7">
    <source>
        <dbReference type="ARBA" id="ARBA00023277"/>
    </source>
</evidence>
<keyword evidence="13" id="KW-1185">Reference proteome</keyword>
<feature type="binding site" evidence="9">
    <location>
        <position position="261"/>
    </location>
    <ligand>
        <name>Mg(2+)</name>
        <dbReference type="ChEBI" id="CHEBI:18420"/>
        <label>1</label>
    </ligand>
</feature>
<dbReference type="RefSeq" id="WP_102455161.1">
    <property type="nucleotide sequence ID" value="NZ_JABBXC010000052.1"/>
</dbReference>
<dbReference type="NCBIfam" id="NF003998">
    <property type="entry name" value="PRK05474.1"/>
    <property type="match status" value="1"/>
</dbReference>
<feature type="binding site" evidence="9">
    <location>
        <position position="336"/>
    </location>
    <ligand>
        <name>Mg(2+)</name>
        <dbReference type="ChEBI" id="CHEBI:18420"/>
        <label>2</label>
    </ligand>
</feature>
<feature type="active site" evidence="9">
    <location>
        <position position="130"/>
    </location>
</feature>
<dbReference type="PRINTS" id="PR00688">
    <property type="entry name" value="XYLOSISMRASE"/>
</dbReference>
<comment type="cofactor">
    <cofactor evidence="9">
        <name>Mg(2+)</name>
        <dbReference type="ChEBI" id="CHEBI:18420"/>
    </cofactor>
    <text evidence="9">Binds 2 magnesium ions per subunit.</text>
</comment>
<comment type="catalytic activity">
    <reaction evidence="8 9 10">
        <text>alpha-D-xylose = alpha-D-xylulofuranose</text>
        <dbReference type="Rhea" id="RHEA:22816"/>
        <dbReference type="ChEBI" id="CHEBI:28518"/>
        <dbReference type="ChEBI" id="CHEBI:188998"/>
        <dbReference type="EC" id="5.3.1.5"/>
    </reaction>
</comment>
<comment type="subcellular location">
    <subcellularLocation>
        <location evidence="9 11">Cytoplasm</location>
    </subcellularLocation>
</comment>
<dbReference type="GO" id="GO:0009045">
    <property type="term" value="F:xylose isomerase activity"/>
    <property type="evidence" value="ECO:0007669"/>
    <property type="project" value="UniProtKB-EC"/>
</dbReference>
<sequence length="468" mass="52624">MVVPLVSLARRAYHFQQLASSSTPSHECRSYYLKSGINKIKFEGTESSNPLAFRHYDADKMVLGKSMKEHLRFAACYWHNFCWAGSDVFGAGTYDRPWLKSNDPMEVARMKADHAFDFFSKLTVPYYCFHDTDVAPEGNSIKEYINNFQTMVDVLEQKQAETGTKLLWGTANAFSNPRYMSGAGTNPDPKVFAYAATQIFNAMGATKRLGGENYVLWGGREGYETLLNTDLRQEREQLGRLMQMVVEHKHKIGFNGTILIEPKPQEPTKHQYDYDTATVYGFLKQYGLEDEIKVNIEANHATLAGHSFHHEVATATSLGLFGSIDANRGDAQLGWDTDQFPNSVEENTLVMYEILKAGGFTTGGFNFDARLRRPSIDAEDLFQGHIGGMDVMAKSLENAAAMLENDVLGKLTSERYAGWNDDLGKKILSGEMNLEQVAKFAQEKNIAPKMVSGRQEHLENIVNNFIYK</sequence>
<keyword evidence="7 9" id="KW-0119">Carbohydrate metabolism</keyword>
<keyword evidence="4 9" id="KW-0859">Xylose metabolism</keyword>
<evidence type="ECO:0000256" key="1">
    <source>
        <dbReference type="ARBA" id="ARBA00005765"/>
    </source>
</evidence>
<evidence type="ECO:0000256" key="10">
    <source>
        <dbReference type="RuleBase" id="RU000609"/>
    </source>
</evidence>
<feature type="binding site" evidence="9">
    <location>
        <position position="325"/>
    </location>
    <ligand>
        <name>Mg(2+)</name>
        <dbReference type="ChEBI" id="CHEBI:18420"/>
        <label>1</label>
    </ligand>
</feature>
<dbReference type="InterPro" id="IPR036237">
    <property type="entry name" value="Xyl_isomerase-like_sf"/>
</dbReference>
<comment type="subunit">
    <text evidence="2 9 11">Homotetramer.</text>
</comment>
<dbReference type="InterPro" id="IPR001998">
    <property type="entry name" value="Xylose_isomerase"/>
</dbReference>
<dbReference type="SUPFAM" id="SSF51658">
    <property type="entry name" value="Xylose isomerase-like"/>
    <property type="match status" value="1"/>
</dbReference>
<evidence type="ECO:0000256" key="11">
    <source>
        <dbReference type="RuleBase" id="RU000610"/>
    </source>
</evidence>
<dbReference type="Proteomes" id="UP000590068">
    <property type="component" value="Unassembled WGS sequence"/>
</dbReference>
<organism evidence="12 13">
    <name type="scientific">Vibrio breoganii</name>
    <dbReference type="NCBI Taxonomy" id="553239"/>
    <lineage>
        <taxon>Bacteria</taxon>
        <taxon>Pseudomonadati</taxon>
        <taxon>Pseudomonadota</taxon>
        <taxon>Gammaproteobacteria</taxon>
        <taxon>Vibrionales</taxon>
        <taxon>Vibrionaceae</taxon>
        <taxon>Vibrio</taxon>
    </lineage>
</organism>
<accession>A0ABX1UBE8</accession>
<evidence type="ECO:0000256" key="2">
    <source>
        <dbReference type="ARBA" id="ARBA00011881"/>
    </source>
</evidence>
<feature type="active site" evidence="9">
    <location>
        <position position="133"/>
    </location>
</feature>
<dbReference type="EC" id="5.3.1.5" evidence="3 9"/>
<evidence type="ECO:0000256" key="9">
    <source>
        <dbReference type="HAMAP-Rule" id="MF_00455"/>
    </source>
</evidence>
<evidence type="ECO:0000256" key="3">
    <source>
        <dbReference type="ARBA" id="ARBA00011958"/>
    </source>
</evidence>
<feature type="binding site" evidence="9">
    <location>
        <position position="297"/>
    </location>
    <ligand>
        <name>Mg(2+)</name>
        <dbReference type="ChEBI" id="CHEBI:18420"/>
        <label>2</label>
    </ligand>
</feature>
<name>A0ABX1UBE8_9VIBR</name>
<keyword evidence="9" id="KW-0460">Magnesium</keyword>
<evidence type="ECO:0000313" key="12">
    <source>
        <dbReference type="EMBL" id="NMR71803.1"/>
    </source>
</evidence>
<evidence type="ECO:0000256" key="4">
    <source>
        <dbReference type="ARBA" id="ARBA00022629"/>
    </source>
</evidence>
<feature type="binding site" evidence="9">
    <location>
        <position position="338"/>
    </location>
    <ligand>
        <name>Mg(2+)</name>
        <dbReference type="ChEBI" id="CHEBI:18420"/>
        <label>2</label>
    </ligand>
</feature>
<feature type="binding site" evidence="9">
    <location>
        <position position="297"/>
    </location>
    <ligand>
        <name>Mg(2+)</name>
        <dbReference type="ChEBI" id="CHEBI:18420"/>
        <label>1</label>
    </ligand>
</feature>
<dbReference type="InterPro" id="IPR013452">
    <property type="entry name" value="Xylose_isom_bac"/>
</dbReference>
<feature type="binding site" evidence="9">
    <location>
        <position position="368"/>
    </location>
    <ligand>
        <name>Mg(2+)</name>
        <dbReference type="ChEBI" id="CHEBI:18420"/>
        <label>1</label>
    </ligand>
</feature>
<evidence type="ECO:0000256" key="6">
    <source>
        <dbReference type="ARBA" id="ARBA00023235"/>
    </source>
</evidence>
<keyword evidence="9" id="KW-0963">Cytoplasm</keyword>
<feature type="binding site" evidence="9">
    <location>
        <position position="300"/>
    </location>
    <ligand>
        <name>Mg(2+)</name>
        <dbReference type="ChEBI" id="CHEBI:18420"/>
        <label>2</label>
    </ligand>
</feature>
<dbReference type="PANTHER" id="PTHR48408">
    <property type="match status" value="1"/>
</dbReference>
<dbReference type="PROSITE" id="PS51415">
    <property type="entry name" value="XYLOSE_ISOMERASE"/>
    <property type="match status" value="1"/>
</dbReference>
<proteinExistence type="inferred from homology"/>
<evidence type="ECO:0000313" key="13">
    <source>
        <dbReference type="Proteomes" id="UP000590068"/>
    </source>
</evidence>